<dbReference type="PANTHER" id="PTHR37540:SF5">
    <property type="entry name" value="TRANSCRIPTION FACTOR DOMAIN-CONTAINING PROTEIN"/>
    <property type="match status" value="1"/>
</dbReference>
<dbReference type="VEuPathDB" id="FungiDB:Z518_05396"/>
<dbReference type="AlphaFoldDB" id="A0A0D2IN39"/>
<dbReference type="RefSeq" id="XP_013271662.1">
    <property type="nucleotide sequence ID" value="XM_013416208.1"/>
</dbReference>
<organism evidence="2 3">
    <name type="scientific">Rhinocladiella mackenziei CBS 650.93</name>
    <dbReference type="NCBI Taxonomy" id="1442369"/>
    <lineage>
        <taxon>Eukaryota</taxon>
        <taxon>Fungi</taxon>
        <taxon>Dikarya</taxon>
        <taxon>Ascomycota</taxon>
        <taxon>Pezizomycotina</taxon>
        <taxon>Eurotiomycetes</taxon>
        <taxon>Chaetothyriomycetidae</taxon>
        <taxon>Chaetothyriales</taxon>
        <taxon>Herpotrichiellaceae</taxon>
        <taxon>Rhinocladiella</taxon>
    </lineage>
</organism>
<feature type="compositionally biased region" description="Basic and acidic residues" evidence="1">
    <location>
        <begin position="64"/>
        <end position="73"/>
    </location>
</feature>
<dbReference type="PANTHER" id="PTHR37540">
    <property type="entry name" value="TRANSCRIPTION FACTOR (ACR-2), PUTATIVE-RELATED-RELATED"/>
    <property type="match status" value="1"/>
</dbReference>
<accession>A0A0D2IN39</accession>
<reference evidence="2 3" key="1">
    <citation type="submission" date="2015-01" db="EMBL/GenBank/DDBJ databases">
        <title>The Genome Sequence of Rhinocladiella mackenzie CBS 650.93.</title>
        <authorList>
            <consortium name="The Broad Institute Genomics Platform"/>
            <person name="Cuomo C."/>
            <person name="de Hoog S."/>
            <person name="Gorbushina A."/>
            <person name="Stielow B."/>
            <person name="Teixiera M."/>
            <person name="Abouelleil A."/>
            <person name="Chapman S.B."/>
            <person name="Priest M."/>
            <person name="Young S.K."/>
            <person name="Wortman J."/>
            <person name="Nusbaum C."/>
            <person name="Birren B."/>
        </authorList>
    </citation>
    <scope>NUCLEOTIDE SEQUENCE [LARGE SCALE GENOMIC DNA]</scope>
    <source>
        <strain evidence="2 3">CBS 650.93</strain>
    </source>
</reference>
<dbReference type="STRING" id="1442369.A0A0D2IN39"/>
<proteinExistence type="predicted"/>
<protein>
    <submittedName>
        <fullName evidence="2">Rhinocladiella mackenziei CBS 650.93 unplaced genomic scaffold supercont1.4, whole genome shotgun sequence</fullName>
    </submittedName>
</protein>
<dbReference type="GeneID" id="25293467"/>
<dbReference type="EMBL" id="KN847478">
    <property type="protein sequence ID" value="KIX04526.1"/>
    <property type="molecule type" value="Genomic_DNA"/>
</dbReference>
<dbReference type="Proteomes" id="UP000053617">
    <property type="component" value="Unassembled WGS sequence"/>
</dbReference>
<evidence type="ECO:0000256" key="1">
    <source>
        <dbReference type="SAM" id="MobiDB-lite"/>
    </source>
</evidence>
<evidence type="ECO:0000313" key="2">
    <source>
        <dbReference type="EMBL" id="KIX04526.1"/>
    </source>
</evidence>
<keyword evidence="3" id="KW-1185">Reference proteome</keyword>
<dbReference type="InterPro" id="IPR021858">
    <property type="entry name" value="Fun_TF"/>
</dbReference>
<sequence length="498" mass="55895">MQASPPRTSQTTNPDLAFVNITHPQDIRDRQTQRKIRRHVMKDIGFARRRRSRTNQIIFNLTSEKPHSSKPESSKAVVSQQPPKPIRHITDLHSHQSSKLALSQLSSSGFPSPYANRNLFSRIASSRAQRLLSFLHKEDAPVCQTFRSLCFTIALADESAMYLALAESALDPEWQSSQPDSRENVHALQYYTASLRLVDKRLRNTSAVGNAIIGTVISLAAYDLRIHHFSRWAVHMAGLQGMIQSRGGVEALDWGNTREILSDLVGSLALDLSPQFPVCDRLMPQAHDYPASPVLARTISVLENRTPILSDICSVLVRLSYLKYLVAGNGPRQQTDKTLTQTLGLITHNLLSLPRRLILSDPGHPSTAHLVLREAIRLASLLFLTAPVGRVAGNRDLHAKHRGRLPKLLRSYHDITDWSDLEELEVWVLVVGAWAEVGEDRKWMVRRIKGVMRMKGLDWPGVLGVLRRIALIEGVWNNEVDRIGAEVAQMQSVSLNER</sequence>
<name>A0A0D2IN39_9EURO</name>
<evidence type="ECO:0000313" key="3">
    <source>
        <dbReference type="Proteomes" id="UP000053617"/>
    </source>
</evidence>
<dbReference type="Pfam" id="PF11951">
    <property type="entry name" value="Fungal_trans_2"/>
    <property type="match status" value="1"/>
</dbReference>
<dbReference type="HOGENOM" id="CLU_036096_2_0_1"/>
<gene>
    <name evidence="2" type="ORF">Z518_05396</name>
</gene>
<dbReference type="OrthoDB" id="3469225at2759"/>
<feature type="region of interest" description="Disordered" evidence="1">
    <location>
        <begin position="60"/>
        <end position="82"/>
    </location>
</feature>